<sequence>MQFRKVLQKLIYDMLLEWRDKFLSYKDLQKQSKRIYFIDDRILFFSVTHALAVATLETSIYTLDMIFGEKVELILIIVLVEAFRRLPHIAHNVAEEDQFMVKDREDIDWKRADDMPKTSVRVEFLALIDPSYVLGDANPMMQCLTGSPLLTLVFFVDGVELLAPIGLGVHVSSSLSSSISSSFSSSFSSSVSSSVSISNSSFVGTGAHVTTSADGLEKSSSSEPYYVLEDESSDVLEDEISVVLKDVSELTSITSAYIIYKQYTNHEENDSNDDDHQDNLAEMLHDPEINVDEKNVKNYKNCLSKQKKHCTTDESRYKLKNLTELDSDVKKNGSSAKMLWYLPIIPRLKKLYTKPKNAKLLRWHAEEHGINPFKSLSSRHSTWLILLCIYNLPPWLCMKRKYIMMSLLIQGLKQPENDIDVYLRSLIDDMIDLWEKDVEIYDAYKKERFQLFAMIFCTINDFPAYGNLLGYGTKGEKACPICEKNTHSQWLTNYRKTIYIGHWRSLDRFHPYRRKKKLVDGSVEDRSMVEPMDRFVVFSQVADLDITFGKKVKAPPKSIWKKRDMVEMGIRMELAPQETNGTKMYLPPACYTLSKAEKTLFCECLQGVKVPSGYSANIKNLVSMKDLKLLGKSHDCHILLTQMIPIAIRGLMPSPVRQTITKLCLFFNMIHSKVIDHEKLDELQRDIILILCQLEMYFPPSFFDVMVHLMSHIVEEIKLAGPVFLRYMYPFERYMGFLKGYVRNRYRPEGSIVQGYAAEEVVQFCTNYMDDVADIGLPQPRHQGRLDGVGTIGRKDVTPTNDDFEQAHFTVLQNMTCIEPYIHEHMSYLAENNSRRDQSWLEAEHKRKFSQWLADKVVGMSPTNVDEDVIQLGYRPRRVLFMGKGVEIYDAYKKERFQLFAMIYCTINDFPAYGTCSGSGTKGRKGNVLFVKRTPHPNGLTTELKYWPYLRVRHCLDVMHIEKNVYESLLGLLLNIPGKTKDGVNARRDMVEMGIRKEPCHARTNGTQMYLPPACYTLSKAEKTSFCECLHGVKVPSGYSANIKNLVSMKDLKLLDMKSYDCHILLTQMIPIVTRGLMPSLIRQTITKLCLFFNMIHSKVIDHEKLDELQRDIILILCQLEMYFPPSFFDVMVHLMSHIVEEIKLAGPVFLRYMYPFERYMGFLKGYVRNRYRPEGSIVQGYAAEEVVQFCTNYMDDVADIGLPQPRHQGRLVGVGTIGRKDVTPTIDDFEQAHFTVLQNMTCIEPYIHEHMSYLAENNSRRDQSWLEAEP</sequence>
<dbReference type="Proteomes" id="UP001151760">
    <property type="component" value="Unassembled WGS sequence"/>
</dbReference>
<dbReference type="InterPro" id="IPR025452">
    <property type="entry name" value="DUF4218"/>
</dbReference>
<comment type="caution">
    <text evidence="2">The sequence shown here is derived from an EMBL/GenBank/DDBJ whole genome shotgun (WGS) entry which is preliminary data.</text>
</comment>
<dbReference type="InterPro" id="IPR004242">
    <property type="entry name" value="Transposase_21"/>
</dbReference>
<dbReference type="Pfam" id="PF02992">
    <property type="entry name" value="Transposase_21"/>
    <property type="match status" value="2"/>
</dbReference>
<evidence type="ECO:0000313" key="3">
    <source>
        <dbReference type="Proteomes" id="UP001151760"/>
    </source>
</evidence>
<evidence type="ECO:0000259" key="1">
    <source>
        <dbReference type="Pfam" id="PF13960"/>
    </source>
</evidence>
<proteinExistence type="predicted"/>
<feature type="domain" description="DUF4218" evidence="1">
    <location>
        <begin position="670"/>
        <end position="772"/>
    </location>
</feature>
<name>A0ABQ5HDQ9_9ASTR</name>
<dbReference type="EMBL" id="BQNB010019460">
    <property type="protein sequence ID" value="GJT85541.1"/>
    <property type="molecule type" value="Genomic_DNA"/>
</dbReference>
<reference evidence="2" key="1">
    <citation type="journal article" date="2022" name="Int. J. Mol. Sci.">
        <title>Draft Genome of Tanacetum Coccineum: Genomic Comparison of Closely Related Tanacetum-Family Plants.</title>
        <authorList>
            <person name="Yamashiro T."/>
            <person name="Shiraishi A."/>
            <person name="Nakayama K."/>
            <person name="Satake H."/>
        </authorList>
    </citation>
    <scope>NUCLEOTIDE SEQUENCE</scope>
</reference>
<accession>A0ABQ5HDQ9</accession>
<dbReference type="Pfam" id="PF13960">
    <property type="entry name" value="DUF4218"/>
    <property type="match status" value="2"/>
</dbReference>
<dbReference type="PANTHER" id="PTHR48258">
    <property type="entry name" value="DUF4218 DOMAIN-CONTAINING PROTEIN-RELATED"/>
    <property type="match status" value="1"/>
</dbReference>
<protein>
    <recommendedName>
        <fullName evidence="1">DUF4218 domain-containing protein</fullName>
    </recommendedName>
</protein>
<evidence type="ECO:0000313" key="2">
    <source>
        <dbReference type="EMBL" id="GJT85541.1"/>
    </source>
</evidence>
<organism evidence="2 3">
    <name type="scientific">Tanacetum coccineum</name>
    <dbReference type="NCBI Taxonomy" id="301880"/>
    <lineage>
        <taxon>Eukaryota</taxon>
        <taxon>Viridiplantae</taxon>
        <taxon>Streptophyta</taxon>
        <taxon>Embryophyta</taxon>
        <taxon>Tracheophyta</taxon>
        <taxon>Spermatophyta</taxon>
        <taxon>Magnoliopsida</taxon>
        <taxon>eudicotyledons</taxon>
        <taxon>Gunneridae</taxon>
        <taxon>Pentapetalae</taxon>
        <taxon>asterids</taxon>
        <taxon>campanulids</taxon>
        <taxon>Asterales</taxon>
        <taxon>Asteraceae</taxon>
        <taxon>Asteroideae</taxon>
        <taxon>Anthemideae</taxon>
        <taxon>Anthemidinae</taxon>
        <taxon>Tanacetum</taxon>
    </lineage>
</organism>
<gene>
    <name evidence="2" type="ORF">Tco_1067258</name>
</gene>
<keyword evidence="3" id="KW-1185">Reference proteome</keyword>
<feature type="domain" description="DUF4218" evidence="1">
    <location>
        <begin position="1096"/>
        <end position="1198"/>
    </location>
</feature>
<reference evidence="2" key="2">
    <citation type="submission" date="2022-01" db="EMBL/GenBank/DDBJ databases">
        <authorList>
            <person name="Yamashiro T."/>
            <person name="Shiraishi A."/>
            <person name="Satake H."/>
            <person name="Nakayama K."/>
        </authorList>
    </citation>
    <scope>NUCLEOTIDE SEQUENCE</scope>
</reference>
<dbReference type="PANTHER" id="PTHR48258:SF9">
    <property type="entry name" value="OS01G0348150 PROTEIN"/>
    <property type="match status" value="1"/>
</dbReference>